<dbReference type="InterPro" id="IPR023296">
    <property type="entry name" value="Glyco_hydro_beta-prop_sf"/>
</dbReference>
<dbReference type="OrthoDB" id="3879658at2759"/>
<comment type="caution">
    <text evidence="4">The sequence shown here is derived from an EMBL/GenBank/DDBJ whole genome shotgun (WGS) entry which is preliminary data.</text>
</comment>
<dbReference type="Proteomes" id="UP000649617">
    <property type="component" value="Unassembled WGS sequence"/>
</dbReference>
<keyword evidence="2" id="KW-0378">Hydrolase</keyword>
<dbReference type="GO" id="GO:0004553">
    <property type="term" value="F:hydrolase activity, hydrolyzing O-glycosyl compounds"/>
    <property type="evidence" value="ECO:0007669"/>
    <property type="project" value="InterPro"/>
</dbReference>
<keyword evidence="3" id="KW-0326">Glycosidase</keyword>
<keyword evidence="5" id="KW-1185">Reference proteome</keyword>
<proteinExistence type="inferred from homology"/>
<evidence type="ECO:0000256" key="2">
    <source>
        <dbReference type="ARBA" id="ARBA00022801"/>
    </source>
</evidence>
<feature type="non-terminal residue" evidence="4">
    <location>
        <position position="114"/>
    </location>
</feature>
<dbReference type="InterPro" id="IPR006710">
    <property type="entry name" value="Glyco_hydro_43"/>
</dbReference>
<evidence type="ECO:0000256" key="3">
    <source>
        <dbReference type="ARBA" id="ARBA00023295"/>
    </source>
</evidence>
<dbReference type="SUPFAM" id="SSF75005">
    <property type="entry name" value="Arabinanase/levansucrase/invertase"/>
    <property type="match status" value="1"/>
</dbReference>
<name>A0A812SW63_SYMPI</name>
<sequence>MPLFTGQLPSWASSGDRWAPEALEVNETLNAMVFCDKEPSGEHRIGWVLAEGTQRLPESWSRYAPGPLELGGAKGGDIDPHLFRDVDGATYLLWKTVWGSEIPSSPKQSGRLAS</sequence>
<evidence type="ECO:0000256" key="1">
    <source>
        <dbReference type="ARBA" id="ARBA00009865"/>
    </source>
</evidence>
<gene>
    <name evidence="4" type="primary">NLRC3</name>
    <name evidence="4" type="ORF">SPIL2461_LOCUS12727</name>
</gene>
<reference evidence="4" key="1">
    <citation type="submission" date="2021-02" db="EMBL/GenBank/DDBJ databases">
        <authorList>
            <person name="Dougan E. K."/>
            <person name="Rhodes N."/>
            <person name="Thang M."/>
            <person name="Chan C."/>
        </authorList>
    </citation>
    <scope>NUCLEOTIDE SEQUENCE</scope>
</reference>
<dbReference type="Pfam" id="PF04616">
    <property type="entry name" value="Glyco_hydro_43"/>
    <property type="match status" value="1"/>
</dbReference>
<dbReference type="GO" id="GO:0005975">
    <property type="term" value="P:carbohydrate metabolic process"/>
    <property type="evidence" value="ECO:0007669"/>
    <property type="project" value="InterPro"/>
</dbReference>
<accession>A0A812SW63</accession>
<dbReference type="Gene3D" id="2.115.10.20">
    <property type="entry name" value="Glycosyl hydrolase domain, family 43"/>
    <property type="match status" value="1"/>
</dbReference>
<evidence type="ECO:0000313" key="5">
    <source>
        <dbReference type="Proteomes" id="UP000649617"/>
    </source>
</evidence>
<dbReference type="AlphaFoldDB" id="A0A812SW63"/>
<dbReference type="EMBL" id="CAJNIZ010026646">
    <property type="protein sequence ID" value="CAE7493760.1"/>
    <property type="molecule type" value="Genomic_DNA"/>
</dbReference>
<protein>
    <submittedName>
        <fullName evidence="4">NLRC3 protein</fullName>
    </submittedName>
</protein>
<evidence type="ECO:0000313" key="4">
    <source>
        <dbReference type="EMBL" id="CAE7493760.1"/>
    </source>
</evidence>
<comment type="similarity">
    <text evidence="1">Belongs to the glycosyl hydrolase 43 family.</text>
</comment>
<organism evidence="4 5">
    <name type="scientific">Symbiodinium pilosum</name>
    <name type="common">Dinoflagellate</name>
    <dbReference type="NCBI Taxonomy" id="2952"/>
    <lineage>
        <taxon>Eukaryota</taxon>
        <taxon>Sar</taxon>
        <taxon>Alveolata</taxon>
        <taxon>Dinophyceae</taxon>
        <taxon>Suessiales</taxon>
        <taxon>Symbiodiniaceae</taxon>
        <taxon>Symbiodinium</taxon>
    </lineage>
</organism>